<sequence length="153" mass="17286">MQGVIVTDVTADSAQVPLDAPLRGATFGQAFSRFFKKYATFHGRASRSEFWWWFLANAIIGGVLYGITYTMGNPMMVNENGVPTPVWSVAFVPYTLWVLATFIPWLALSWRRLHDTNRSGAWWFIGIVPFVGGIILLILFLLEPKPEGARFDR</sequence>
<dbReference type="PANTHER" id="PTHR34980:SF2">
    <property type="entry name" value="INNER MEMBRANE PROTEIN YHAH-RELATED"/>
    <property type="match status" value="1"/>
</dbReference>
<keyword evidence="3" id="KW-1185">Reference proteome</keyword>
<proteinExistence type="predicted"/>
<dbReference type="PANTHER" id="PTHR34980">
    <property type="entry name" value="INNER MEMBRANE PROTEIN-RELATED-RELATED"/>
    <property type="match status" value="1"/>
</dbReference>
<protein>
    <submittedName>
        <fullName evidence="2">DUF805 domain-containing protein</fullName>
    </submittedName>
</protein>
<feature type="transmembrane region" description="Helical" evidence="1">
    <location>
        <begin position="50"/>
        <end position="67"/>
    </location>
</feature>
<comment type="caution">
    <text evidence="2">The sequence shown here is derived from an EMBL/GenBank/DDBJ whole genome shotgun (WGS) entry which is preliminary data.</text>
</comment>
<keyword evidence="1" id="KW-0812">Transmembrane</keyword>
<evidence type="ECO:0000256" key="1">
    <source>
        <dbReference type="SAM" id="Phobius"/>
    </source>
</evidence>
<reference evidence="2 3" key="1">
    <citation type="submission" date="2019-08" db="EMBL/GenBank/DDBJ databases">
        <authorList>
            <person name="Hu J."/>
        </authorList>
    </citation>
    <scope>NUCLEOTIDE SEQUENCE [LARGE SCALE GENOMIC DNA]</scope>
    <source>
        <strain evidence="2 3">NEAU-184</strain>
    </source>
</reference>
<organism evidence="2 3">
    <name type="scientific">Agromyces mariniharenae</name>
    <dbReference type="NCBI Taxonomy" id="2604423"/>
    <lineage>
        <taxon>Bacteria</taxon>
        <taxon>Bacillati</taxon>
        <taxon>Actinomycetota</taxon>
        <taxon>Actinomycetes</taxon>
        <taxon>Micrococcales</taxon>
        <taxon>Microbacteriaceae</taxon>
        <taxon>Agromyces</taxon>
    </lineage>
</organism>
<feature type="transmembrane region" description="Helical" evidence="1">
    <location>
        <begin position="87"/>
        <end position="108"/>
    </location>
</feature>
<dbReference type="EMBL" id="VSSB01000001">
    <property type="protein sequence ID" value="TYL53013.1"/>
    <property type="molecule type" value="Genomic_DNA"/>
</dbReference>
<keyword evidence="1" id="KW-1133">Transmembrane helix</keyword>
<gene>
    <name evidence="2" type="ORF">FYC51_04625</name>
</gene>
<name>A0A5S4V5A1_9MICO</name>
<dbReference type="Proteomes" id="UP000325243">
    <property type="component" value="Unassembled WGS sequence"/>
</dbReference>
<dbReference type="GO" id="GO:0005886">
    <property type="term" value="C:plasma membrane"/>
    <property type="evidence" value="ECO:0007669"/>
    <property type="project" value="TreeGrafter"/>
</dbReference>
<feature type="transmembrane region" description="Helical" evidence="1">
    <location>
        <begin position="120"/>
        <end position="142"/>
    </location>
</feature>
<evidence type="ECO:0000313" key="2">
    <source>
        <dbReference type="EMBL" id="TYL53013.1"/>
    </source>
</evidence>
<accession>A0A5S4V5A1</accession>
<dbReference type="InterPro" id="IPR008523">
    <property type="entry name" value="DUF805"/>
</dbReference>
<dbReference type="AlphaFoldDB" id="A0A5S4V5A1"/>
<evidence type="ECO:0000313" key="3">
    <source>
        <dbReference type="Proteomes" id="UP000325243"/>
    </source>
</evidence>
<dbReference type="Pfam" id="PF05656">
    <property type="entry name" value="DUF805"/>
    <property type="match status" value="1"/>
</dbReference>
<keyword evidence="1" id="KW-0472">Membrane</keyword>